<name>A0A7S1AL03_NOCSC</name>
<sequence length="430" mass="45968">MYVSLSTTVLIWALSVHALGCATDDLHCGTRTHEGRTSQENMLLQSVALEKKVAMSLHEGLQPPSSGTQLGLVKNGVWNTSFELAQDSNSAGFESPGSGTQLGLSRNRVANQSLEVAQDSNAAGHGSLGSGTDADRSLSLQGAGVLAGAFFNVVDFRSSATKPGTDPDGSLLLQGVGVPLGAFYRYGDVRRQIMALVAFLSTCWMASAMCLPVQSKSKVNVEDGMRPAVASSLFPLDKTGVLNDGGRCADFDDSAYACLVSVDRPESQNIAITKLDGTPWLEAVPLIGRGRAAASRNRCPFRSRRAPLQGFELRSLSGDVLTQCYRSESGPEFLLFKGVGQSPATFSQVPHQECFELHRHGGDVCFWGNFSNHVSYVTNHSGELLATTEPAEDTGQGKHYCLRVSAKSELTNFLCCFLCIGHLSGLTKHQ</sequence>
<organism evidence="2">
    <name type="scientific">Noctiluca scintillans</name>
    <name type="common">Sea sparkle</name>
    <name type="synonym">Red tide dinoflagellate</name>
    <dbReference type="NCBI Taxonomy" id="2966"/>
    <lineage>
        <taxon>Eukaryota</taxon>
        <taxon>Sar</taxon>
        <taxon>Alveolata</taxon>
        <taxon>Dinophyceae</taxon>
        <taxon>Noctilucales</taxon>
        <taxon>Noctilucaceae</taxon>
        <taxon>Noctiluca</taxon>
    </lineage>
</organism>
<feature type="chain" id="PRO_5030582838" description="Altered inheritance of mitochondria protein 24, mitochondrial" evidence="1">
    <location>
        <begin position="19"/>
        <end position="430"/>
    </location>
</feature>
<keyword evidence="1" id="KW-0732">Signal</keyword>
<dbReference type="AlphaFoldDB" id="A0A7S1AL03"/>
<dbReference type="EMBL" id="HBFQ01043419">
    <property type="protein sequence ID" value="CAD8856396.1"/>
    <property type="molecule type" value="Transcribed_RNA"/>
</dbReference>
<feature type="signal peptide" evidence="1">
    <location>
        <begin position="1"/>
        <end position="18"/>
    </location>
</feature>
<evidence type="ECO:0000313" key="2">
    <source>
        <dbReference type="EMBL" id="CAD8856396.1"/>
    </source>
</evidence>
<gene>
    <name evidence="2" type="ORF">NSCI0253_LOCUS30748</name>
</gene>
<evidence type="ECO:0008006" key="3">
    <source>
        <dbReference type="Google" id="ProtNLM"/>
    </source>
</evidence>
<protein>
    <recommendedName>
        <fullName evidence="3">Altered inheritance of mitochondria protein 24, mitochondrial</fullName>
    </recommendedName>
</protein>
<accession>A0A7S1AL03</accession>
<proteinExistence type="predicted"/>
<evidence type="ECO:0000256" key="1">
    <source>
        <dbReference type="SAM" id="SignalP"/>
    </source>
</evidence>
<reference evidence="2" key="1">
    <citation type="submission" date="2021-01" db="EMBL/GenBank/DDBJ databases">
        <authorList>
            <person name="Corre E."/>
            <person name="Pelletier E."/>
            <person name="Niang G."/>
            <person name="Scheremetjew M."/>
            <person name="Finn R."/>
            <person name="Kale V."/>
            <person name="Holt S."/>
            <person name="Cochrane G."/>
            <person name="Meng A."/>
            <person name="Brown T."/>
            <person name="Cohen L."/>
        </authorList>
    </citation>
    <scope>NUCLEOTIDE SEQUENCE</scope>
</reference>